<keyword evidence="3" id="KW-1185">Reference proteome</keyword>
<dbReference type="RefSeq" id="WP_036060805.1">
    <property type="nucleotide sequence ID" value="NZ_CP011102.1"/>
</dbReference>
<dbReference type="Proteomes" id="UP000223060">
    <property type="component" value="Chromosome"/>
</dbReference>
<evidence type="ECO:0000313" key="2">
    <source>
        <dbReference type="EMBL" id="AQY51534.1"/>
    </source>
</evidence>
<sequence length="295" mass="34377">MDIDFKLGSVIKEIREDKGYSQTELCKDICHINTIRNIEKNTTSPSFELLRALAGRLGESIDVMIRNAELKRNAFYVQQKTQLEKYAEAYDLDACESVLSLIDSAELYPQLLASEQQFIDRIRVVILLYTYKDVDRAYSLAEKSLLKTFKKDAYFTREECLLINLLLSMKQTTKNIELAKKALKWIKKRDSYLQDTYAFVLLVNGLVMLSYIQEDWFELLDYATIGEKAALKLDKSRFIPNFIFMQGLATHKLMIDPNFGLSEMKRAMEYALLIRQLDNYQDLYAYARKHNIDLS</sequence>
<reference evidence="3" key="1">
    <citation type="submission" date="2015-03" db="EMBL/GenBank/DDBJ databases">
        <authorList>
            <person name="Ferrari E."/>
            <person name="Walter M.C."/>
            <person name="Huptas C."/>
            <person name="Scherer S."/>
            <person name="Mueller-Herbst S."/>
        </authorList>
    </citation>
    <scope>NUCLEOTIDE SEQUENCE [LARGE SCALE GENOMIC DNA]</scope>
    <source>
        <strain evidence="3">LWP01</strain>
    </source>
</reference>
<dbReference type="CDD" id="cd00093">
    <property type="entry name" value="HTH_XRE"/>
    <property type="match status" value="1"/>
</dbReference>
<evidence type="ECO:0000259" key="1">
    <source>
        <dbReference type="PROSITE" id="PS50943"/>
    </source>
</evidence>
<gene>
    <name evidence="2" type="ORF">UE46_11140</name>
</gene>
<dbReference type="InterPro" id="IPR001387">
    <property type="entry name" value="Cro/C1-type_HTH"/>
</dbReference>
<feature type="domain" description="HTH cro/C1-type" evidence="1">
    <location>
        <begin position="11"/>
        <end position="64"/>
    </location>
</feature>
<dbReference type="SUPFAM" id="SSF47413">
    <property type="entry name" value="lambda repressor-like DNA-binding domains"/>
    <property type="match status" value="1"/>
</dbReference>
<dbReference type="AlphaFoldDB" id="A0A1S7FVP9"/>
<accession>A0A1S7FVP9</accession>
<dbReference type="EMBL" id="CP011102">
    <property type="protein sequence ID" value="AQY51534.1"/>
    <property type="molecule type" value="Genomic_DNA"/>
</dbReference>
<proteinExistence type="predicted"/>
<dbReference type="InterPro" id="IPR053163">
    <property type="entry name" value="HTH-type_regulator_Rgg"/>
</dbReference>
<dbReference type="SMART" id="SM00530">
    <property type="entry name" value="HTH_XRE"/>
    <property type="match status" value="1"/>
</dbReference>
<evidence type="ECO:0000313" key="3">
    <source>
        <dbReference type="Proteomes" id="UP000223060"/>
    </source>
</evidence>
<dbReference type="Gene3D" id="1.25.40.10">
    <property type="entry name" value="Tetratricopeptide repeat domain"/>
    <property type="match status" value="1"/>
</dbReference>
<dbReference type="GO" id="GO:0003677">
    <property type="term" value="F:DNA binding"/>
    <property type="evidence" value="ECO:0007669"/>
    <property type="project" value="InterPro"/>
</dbReference>
<dbReference type="InterPro" id="IPR011990">
    <property type="entry name" value="TPR-like_helical_dom_sf"/>
</dbReference>
<dbReference type="PROSITE" id="PS50943">
    <property type="entry name" value="HTH_CROC1"/>
    <property type="match status" value="1"/>
</dbReference>
<dbReference type="PANTHER" id="PTHR37038:SF14">
    <property type="entry name" value="TRANSCRIPTIONAL ACTIVATOR"/>
    <property type="match status" value="1"/>
</dbReference>
<name>A0A1S7FVP9_9LIST</name>
<dbReference type="Pfam" id="PF01381">
    <property type="entry name" value="HTH_3"/>
    <property type="match status" value="1"/>
</dbReference>
<dbReference type="PANTHER" id="PTHR37038">
    <property type="entry name" value="TRANSCRIPTIONAL REGULATOR-RELATED"/>
    <property type="match status" value="1"/>
</dbReference>
<protein>
    <recommendedName>
        <fullName evidence="1">HTH cro/C1-type domain-containing protein</fullName>
    </recommendedName>
</protein>
<dbReference type="InterPro" id="IPR010982">
    <property type="entry name" value="Lambda_DNA-bd_dom_sf"/>
</dbReference>
<organism evidence="2 3">
    <name type="scientific">Listeria weihenstephanensis</name>
    <dbReference type="NCBI Taxonomy" id="1006155"/>
    <lineage>
        <taxon>Bacteria</taxon>
        <taxon>Bacillati</taxon>
        <taxon>Bacillota</taxon>
        <taxon>Bacilli</taxon>
        <taxon>Bacillales</taxon>
        <taxon>Listeriaceae</taxon>
        <taxon>Listeria</taxon>
    </lineage>
</organism>
<dbReference type="KEGG" id="lwi:UE46_11140"/>